<dbReference type="InterPro" id="IPR038765">
    <property type="entry name" value="Papain-like_cys_pep_sf"/>
</dbReference>
<evidence type="ECO:0000313" key="2">
    <source>
        <dbReference type="Proteomes" id="UP000683360"/>
    </source>
</evidence>
<gene>
    <name evidence="1" type="ORF">MEDL_955</name>
</gene>
<reference evidence="1" key="1">
    <citation type="submission" date="2021-03" db="EMBL/GenBank/DDBJ databases">
        <authorList>
            <person name="Bekaert M."/>
        </authorList>
    </citation>
    <scope>NUCLEOTIDE SEQUENCE</scope>
</reference>
<dbReference type="AlphaFoldDB" id="A0A8S3PRE7"/>
<sequence length="396" mass="44878">MLNQVAINVKLYRSRPEFALMTSEKDPNFQVIIDDIVLKVCKIRLNPAVIMAHAQKLQTTNARYPYTRTEVRLISIPAGSLSFNYNNLFNGLRPTRCVIAFTESASSSGSYTLNPFNFQHFNLSQITLKLNQVPVGGNIMQLNYEATSRAILPAFNSMFEVTNKWMRDSGNQLSRNDIAGGNALYCFEIEPNFSDEGQYLNLVKQGTCSLEVNFKTPLAKASTCVVMNTYQLKCAIVSDVDLQRSVLGVFSSDELSQVHLPPGMGVIANTDVAGLPGRHWVAFFCNRKNSLEVFDSFGYSEKELIVYFNKFMRNYAYIQSNEKRLQGDGTVVCGQYCLFYLMCRVRGFTMQQITDVFSEDYQLNDNFVYSFIDNRFHCCVNNVCNVVNQSCIKIKN</sequence>
<proteinExistence type="predicted"/>
<dbReference type="EMBL" id="CAJPWZ010000083">
    <property type="protein sequence ID" value="CAG2185357.1"/>
    <property type="molecule type" value="Genomic_DNA"/>
</dbReference>
<dbReference type="Gene3D" id="3.40.395.10">
    <property type="entry name" value="Adenoviral Proteinase, Chain A"/>
    <property type="match status" value="1"/>
</dbReference>
<evidence type="ECO:0000313" key="1">
    <source>
        <dbReference type="EMBL" id="CAG2185357.1"/>
    </source>
</evidence>
<evidence type="ECO:0008006" key="3">
    <source>
        <dbReference type="Google" id="ProtNLM"/>
    </source>
</evidence>
<comment type="caution">
    <text evidence="1">The sequence shown here is derived from an EMBL/GenBank/DDBJ whole genome shotgun (WGS) entry which is preliminary data.</text>
</comment>
<dbReference type="SUPFAM" id="SSF54001">
    <property type="entry name" value="Cysteine proteinases"/>
    <property type="match status" value="1"/>
</dbReference>
<name>A0A8S3PRE7_MYTED</name>
<dbReference type="OrthoDB" id="7786610at2759"/>
<keyword evidence="2" id="KW-1185">Reference proteome</keyword>
<organism evidence="1 2">
    <name type="scientific">Mytilus edulis</name>
    <name type="common">Blue mussel</name>
    <dbReference type="NCBI Taxonomy" id="6550"/>
    <lineage>
        <taxon>Eukaryota</taxon>
        <taxon>Metazoa</taxon>
        <taxon>Spiralia</taxon>
        <taxon>Lophotrochozoa</taxon>
        <taxon>Mollusca</taxon>
        <taxon>Bivalvia</taxon>
        <taxon>Autobranchia</taxon>
        <taxon>Pteriomorphia</taxon>
        <taxon>Mytilida</taxon>
        <taxon>Mytiloidea</taxon>
        <taxon>Mytilidae</taxon>
        <taxon>Mytilinae</taxon>
        <taxon>Mytilus</taxon>
    </lineage>
</organism>
<protein>
    <recommendedName>
        <fullName evidence="3">Ubiquitin-like protease family profile domain-containing protein</fullName>
    </recommendedName>
</protein>
<accession>A0A8S3PRE7</accession>
<dbReference type="Proteomes" id="UP000683360">
    <property type="component" value="Unassembled WGS sequence"/>
</dbReference>